<feature type="domain" description="DUF234" evidence="2">
    <location>
        <begin position="337"/>
        <end position="431"/>
    </location>
</feature>
<organism evidence="3 4">
    <name type="scientific">Streptomyces himastatinicus ATCC 53653</name>
    <dbReference type="NCBI Taxonomy" id="457427"/>
    <lineage>
        <taxon>Bacteria</taxon>
        <taxon>Bacillati</taxon>
        <taxon>Actinomycetota</taxon>
        <taxon>Actinomycetes</taxon>
        <taxon>Kitasatosporales</taxon>
        <taxon>Streptomycetaceae</taxon>
        <taxon>Streptomyces</taxon>
        <taxon>Streptomyces violaceusniger group</taxon>
    </lineage>
</organism>
<evidence type="ECO:0000259" key="1">
    <source>
        <dbReference type="Pfam" id="PF01637"/>
    </source>
</evidence>
<dbReference type="InterPro" id="IPR011579">
    <property type="entry name" value="ATPase_dom"/>
</dbReference>
<dbReference type="EMBL" id="GG657754">
    <property type="protein sequence ID" value="EFL23249.1"/>
    <property type="molecule type" value="Genomic_DNA"/>
</dbReference>
<name>D9WG33_9ACTN</name>
<dbReference type="InterPro" id="IPR004256">
    <property type="entry name" value="DUF234"/>
</dbReference>
<accession>D9WG33</accession>
<dbReference type="InterPro" id="IPR027417">
    <property type="entry name" value="P-loop_NTPase"/>
</dbReference>
<dbReference type="Pfam" id="PF03008">
    <property type="entry name" value="DUF234"/>
    <property type="match status" value="1"/>
</dbReference>
<feature type="domain" description="ATPase" evidence="1">
    <location>
        <begin position="37"/>
        <end position="199"/>
    </location>
</feature>
<sequence length="487" mass="52874">MDGVLDVRVAMDFKGRAVDLGLLTRQLGLVAEGAGATRGQAVIVTGRRRVGKSRLVQEFCDRSGVPYMVFQATRGRNAVAERADFASALAQSPLPGAELVAGLHATDWNQALRSLAVAVPDDAPSIAVIDEVPWLVEQDQEFEGALQTVWDRYLSAKPVLLILVGSDMSVMEALQSHGRPFFGRATKMTVRPLHLADVQAMTGLDAADAVDALLITGGFPEIVQSWRPGMGRTDFLREAVAHPLSPLLVAGELSLLGEFPEASHSRAVLEAVGSGERTFSTIAAQAGGAGALPSGTLSPLLNTLQAKRILATDLPLSTKADTKNKRYRIADPYLRFWLAFLQRGIPLIERGRGDLALERIERSWTTWRGRAVEPVVRESLLRLLPDDTWPRTEAVGGWWNRQNNPEIDLIGADREPVAGAVQFIGSIKWLESQPFGRREYDALVRDMLAVPGADADTPLVAVSRCGVEDGLPLAAHWGPDDLVRAWQ</sequence>
<proteinExistence type="predicted"/>
<evidence type="ECO:0000313" key="3">
    <source>
        <dbReference type="EMBL" id="EFL23249.1"/>
    </source>
</evidence>
<dbReference type="Proteomes" id="UP000003963">
    <property type="component" value="Unassembled WGS sequence"/>
</dbReference>
<dbReference type="HOGENOM" id="CLU_041137_3_0_11"/>
<gene>
    <name evidence="3" type="ORF">SSOG_02963</name>
</gene>
<dbReference type="AlphaFoldDB" id="D9WG33"/>
<protein>
    <submittedName>
        <fullName evidence="3">Uncharacterized protein</fullName>
    </submittedName>
</protein>
<dbReference type="SUPFAM" id="SSF52540">
    <property type="entry name" value="P-loop containing nucleoside triphosphate hydrolases"/>
    <property type="match status" value="1"/>
</dbReference>
<dbReference type="STRING" id="457427.SSOG_02963"/>
<evidence type="ECO:0000313" key="4">
    <source>
        <dbReference type="Proteomes" id="UP000003963"/>
    </source>
</evidence>
<evidence type="ECO:0000259" key="2">
    <source>
        <dbReference type="Pfam" id="PF03008"/>
    </source>
</evidence>
<dbReference type="Pfam" id="PF01637">
    <property type="entry name" value="ATPase_2"/>
    <property type="match status" value="1"/>
</dbReference>
<reference evidence="3 4" key="1">
    <citation type="submission" date="2009-02" db="EMBL/GenBank/DDBJ databases">
        <title>Annotation of Streptomyces hygroscopicus strain ATCC 53653.</title>
        <authorList>
            <consortium name="The Broad Institute Genome Sequencing Platform"/>
            <consortium name="Broad Institute Microbial Sequencing Center"/>
            <person name="Fischbach M."/>
            <person name="Godfrey P."/>
            <person name="Ward D."/>
            <person name="Young S."/>
            <person name="Zeng Q."/>
            <person name="Koehrsen M."/>
            <person name="Alvarado L."/>
            <person name="Berlin A.M."/>
            <person name="Bochicchio J."/>
            <person name="Borenstein D."/>
            <person name="Chapman S.B."/>
            <person name="Chen Z."/>
            <person name="Engels R."/>
            <person name="Freedman E."/>
            <person name="Gellesch M."/>
            <person name="Goldberg J."/>
            <person name="Griggs A."/>
            <person name="Gujja S."/>
            <person name="Heilman E.R."/>
            <person name="Heiman D.I."/>
            <person name="Hepburn T.A."/>
            <person name="Howarth C."/>
            <person name="Jen D."/>
            <person name="Larson L."/>
            <person name="Lewis B."/>
            <person name="Mehta T."/>
            <person name="Park D."/>
            <person name="Pearson M."/>
            <person name="Richards J."/>
            <person name="Roberts A."/>
            <person name="Saif S."/>
            <person name="Shea T.D."/>
            <person name="Shenoy N."/>
            <person name="Sisk P."/>
            <person name="Stolte C."/>
            <person name="Sykes S.N."/>
            <person name="Thomson T."/>
            <person name="Walk T."/>
            <person name="White J."/>
            <person name="Yandava C."/>
            <person name="Straight P."/>
            <person name="Clardy J."/>
            <person name="Hung D."/>
            <person name="Kolter R."/>
            <person name="Mekalanos J."/>
            <person name="Walker S."/>
            <person name="Walsh C.T."/>
            <person name="Wieland-Brown L.C."/>
            <person name="Haas B."/>
            <person name="Nusbaum C."/>
            <person name="Birren B."/>
        </authorList>
    </citation>
    <scope>NUCLEOTIDE SEQUENCE [LARGE SCALE GENOMIC DNA]</scope>
    <source>
        <strain evidence="3 4">ATCC 53653</strain>
    </source>
</reference>
<dbReference type="Gene3D" id="3.40.50.300">
    <property type="entry name" value="P-loop containing nucleotide triphosphate hydrolases"/>
    <property type="match status" value="1"/>
</dbReference>
<dbReference type="PANTHER" id="PTHR34704">
    <property type="entry name" value="ATPASE"/>
    <property type="match status" value="1"/>
</dbReference>
<keyword evidence="4" id="KW-1185">Reference proteome</keyword>
<dbReference type="PANTHER" id="PTHR34704:SF1">
    <property type="entry name" value="ATPASE"/>
    <property type="match status" value="1"/>
</dbReference>
<dbReference type="GO" id="GO:0005524">
    <property type="term" value="F:ATP binding"/>
    <property type="evidence" value="ECO:0007669"/>
    <property type="project" value="InterPro"/>
</dbReference>